<feature type="active site" description="Proton donor/acceptor" evidence="8">
    <location>
        <position position="239"/>
    </location>
</feature>
<dbReference type="HOGENOM" id="CLU_050006_1_1_1"/>
<dbReference type="FunFam" id="3.20.20.150:FF:000007">
    <property type="entry name" value="Hydroxypyruvate isomerase"/>
    <property type="match status" value="1"/>
</dbReference>
<dbReference type="KEGG" id="phu:Phum_PHUM362510"/>
<dbReference type="CTD" id="8233403"/>
<dbReference type="eggNOG" id="KOG4518">
    <property type="taxonomic scope" value="Eukaryota"/>
</dbReference>
<dbReference type="GeneID" id="8233403"/>
<dbReference type="STRING" id="121224.E0VPP2"/>
<dbReference type="EMBL" id="AAZO01004211">
    <property type="status" value="NOT_ANNOTATED_CDS"/>
    <property type="molecule type" value="Genomic_DNA"/>
</dbReference>
<keyword evidence="6 7" id="KW-0413">Isomerase</keyword>
<dbReference type="VEuPathDB" id="VectorBase:PHUM362510"/>
<comment type="similarity">
    <text evidence="3 7">Belongs to the hyi family.</text>
</comment>
<feature type="active site" description="Proton donor/acceptor" evidence="8">
    <location>
        <position position="141"/>
    </location>
</feature>
<dbReference type="EMBL" id="DS235366">
    <property type="protein sequence ID" value="EEB15348.1"/>
    <property type="molecule type" value="Genomic_DNA"/>
</dbReference>
<dbReference type="FunCoup" id="E0VPP2">
    <property type="interactions" value="29"/>
</dbReference>
<evidence type="ECO:0000256" key="8">
    <source>
        <dbReference type="PIRSR" id="PIRSR006241-50"/>
    </source>
</evidence>
<dbReference type="GO" id="GO:0008903">
    <property type="term" value="F:hydroxypyruvate isomerase activity"/>
    <property type="evidence" value="ECO:0007669"/>
    <property type="project" value="UniProtKB-EC"/>
</dbReference>
<evidence type="ECO:0000259" key="9">
    <source>
        <dbReference type="Pfam" id="PF01261"/>
    </source>
</evidence>
<evidence type="ECO:0000256" key="5">
    <source>
        <dbReference type="ARBA" id="ARBA00017985"/>
    </source>
</evidence>
<dbReference type="InterPro" id="IPR036237">
    <property type="entry name" value="Xyl_isomerase-like_sf"/>
</dbReference>
<evidence type="ECO:0000256" key="4">
    <source>
        <dbReference type="ARBA" id="ARBA00012570"/>
    </source>
</evidence>
<dbReference type="PIRSF" id="PIRSF006241">
    <property type="entry name" value="HyI"/>
    <property type="match status" value="1"/>
</dbReference>
<dbReference type="RefSeq" id="XP_002428086.1">
    <property type="nucleotide sequence ID" value="XM_002428041.1"/>
</dbReference>
<dbReference type="Proteomes" id="UP000009046">
    <property type="component" value="Unassembled WGS sequence"/>
</dbReference>
<dbReference type="EC" id="5.3.1.22" evidence="4 7"/>
<dbReference type="GO" id="GO:0046487">
    <property type="term" value="P:glyoxylate metabolic process"/>
    <property type="evidence" value="ECO:0007669"/>
    <property type="project" value="TreeGrafter"/>
</dbReference>
<name>E0VPP2_PEDHC</name>
<dbReference type="EnsemblMetazoa" id="PHUM362510-RA">
    <property type="protein sequence ID" value="PHUM362510-PA"/>
    <property type="gene ID" value="PHUM362510"/>
</dbReference>
<reference evidence="10" key="1">
    <citation type="submission" date="2007-04" db="EMBL/GenBank/DDBJ databases">
        <title>Annotation of Pediculus humanus corporis strain USDA.</title>
        <authorList>
            <person name="Kirkness E."/>
            <person name="Hannick L."/>
            <person name="Hass B."/>
            <person name="Bruggner R."/>
            <person name="Lawson D."/>
            <person name="Bidwell S."/>
            <person name="Joardar V."/>
            <person name="Caler E."/>
            <person name="Walenz B."/>
            <person name="Inman J."/>
            <person name="Schobel S."/>
            <person name="Galinsky K."/>
            <person name="Amedeo P."/>
            <person name="Strausberg R."/>
        </authorList>
    </citation>
    <scope>NUCLEOTIDE SEQUENCE</scope>
    <source>
        <strain evidence="10">USDA</strain>
    </source>
</reference>
<evidence type="ECO:0000256" key="1">
    <source>
        <dbReference type="ARBA" id="ARBA00000476"/>
    </source>
</evidence>
<accession>E0VPP2</accession>
<dbReference type="SUPFAM" id="SSF51658">
    <property type="entry name" value="Xylose isomerase-like"/>
    <property type="match status" value="1"/>
</dbReference>
<evidence type="ECO:0000256" key="3">
    <source>
        <dbReference type="ARBA" id="ARBA00005962"/>
    </source>
</evidence>
<evidence type="ECO:0000256" key="6">
    <source>
        <dbReference type="ARBA" id="ARBA00023235"/>
    </source>
</evidence>
<comment type="catalytic activity">
    <reaction evidence="1 7">
        <text>3-hydroxypyruvate = 2-hydroxy-3-oxopropanoate</text>
        <dbReference type="Rhea" id="RHEA:11952"/>
        <dbReference type="ChEBI" id="CHEBI:17180"/>
        <dbReference type="ChEBI" id="CHEBI:57978"/>
        <dbReference type="EC" id="5.3.1.22"/>
    </reaction>
</comment>
<evidence type="ECO:0000313" key="10">
    <source>
        <dbReference type="EMBL" id="EEB15348.1"/>
    </source>
</evidence>
<keyword evidence="12" id="KW-1185">Reference proteome</keyword>
<dbReference type="OrthoDB" id="4214675at2759"/>
<dbReference type="AlphaFoldDB" id="E0VPP2"/>
<evidence type="ECO:0000256" key="2">
    <source>
        <dbReference type="ARBA" id="ARBA00002968"/>
    </source>
</evidence>
<organism>
    <name type="scientific">Pediculus humanus subsp. corporis</name>
    <name type="common">Body louse</name>
    <dbReference type="NCBI Taxonomy" id="121224"/>
    <lineage>
        <taxon>Eukaryota</taxon>
        <taxon>Metazoa</taxon>
        <taxon>Ecdysozoa</taxon>
        <taxon>Arthropoda</taxon>
        <taxon>Hexapoda</taxon>
        <taxon>Insecta</taxon>
        <taxon>Pterygota</taxon>
        <taxon>Neoptera</taxon>
        <taxon>Paraneoptera</taxon>
        <taxon>Psocodea</taxon>
        <taxon>Troctomorpha</taxon>
        <taxon>Phthiraptera</taxon>
        <taxon>Anoplura</taxon>
        <taxon>Pediculidae</taxon>
        <taxon>Pediculus</taxon>
    </lineage>
</organism>
<reference evidence="11" key="3">
    <citation type="submission" date="2020-05" db="UniProtKB">
        <authorList>
            <consortium name="EnsemblMetazoa"/>
        </authorList>
    </citation>
    <scope>IDENTIFICATION</scope>
    <source>
        <strain evidence="11">USDA</strain>
    </source>
</reference>
<feature type="domain" description="Xylose isomerase-like TIM barrel" evidence="9">
    <location>
        <begin position="24"/>
        <end position="255"/>
    </location>
</feature>
<protein>
    <recommendedName>
        <fullName evidence="5 7">Putative hydroxypyruvate isomerase</fullName>
        <ecNumber evidence="4 7">5.3.1.22</ecNumber>
    </recommendedName>
</protein>
<dbReference type="PANTHER" id="PTHR43489:SF6">
    <property type="entry name" value="HYDROXYPYRUVATE ISOMERASE-RELATED"/>
    <property type="match status" value="1"/>
</dbReference>
<proteinExistence type="inferred from homology"/>
<gene>
    <name evidence="11" type="primary">8233403</name>
    <name evidence="10" type="ORF">Phum_PHUM362510</name>
</gene>
<reference evidence="10" key="2">
    <citation type="submission" date="2007-04" db="EMBL/GenBank/DDBJ databases">
        <title>The genome of the human body louse.</title>
        <authorList>
            <consortium name="The Human Body Louse Genome Consortium"/>
            <person name="Kirkness E."/>
            <person name="Walenz B."/>
            <person name="Hass B."/>
            <person name="Bruggner R."/>
            <person name="Strausberg R."/>
        </authorList>
    </citation>
    <scope>NUCLEOTIDE SEQUENCE</scope>
    <source>
        <strain evidence="10">USDA</strain>
    </source>
</reference>
<evidence type="ECO:0000256" key="7">
    <source>
        <dbReference type="PIRNR" id="PIRNR006241"/>
    </source>
</evidence>
<dbReference type="InterPro" id="IPR013022">
    <property type="entry name" value="Xyl_isomerase-like_TIM-brl"/>
</dbReference>
<keyword evidence="10" id="KW-0675">Receptor</keyword>
<evidence type="ECO:0000313" key="11">
    <source>
        <dbReference type="EnsemblMetazoa" id="PHUM362510-PA"/>
    </source>
</evidence>
<dbReference type="InterPro" id="IPR050417">
    <property type="entry name" value="Sugar_Epim/Isomerase"/>
</dbReference>
<dbReference type="Gene3D" id="3.20.20.150">
    <property type="entry name" value="Divalent-metal-dependent TIM barrel enzymes"/>
    <property type="match status" value="1"/>
</dbReference>
<sequence length="260" mass="29530">MVLKFCANLSFMFGESTSLLEKYELARKAGFTGVECANPYNYSTSELLQAKCAMKQVLINVAPGNDESGKFGLAAIPGKTFEFLETLKKTINYAKDLNCSKIHIMSGVVEKETPQHMEIYVNNLKQSVEMLKENNIIGLIEPINNYSVPNYFLNNYEKATSVIEKINSPNIKLQLDIFHLQHICGNLTKNIEKFLPLVGHVQVAQVPNRNEPDTSGEIDYKYIFSTLEKLQYDQWIGLEYFPKSSTVDGLKWIKEFGYTL</sequence>
<evidence type="ECO:0000313" key="12">
    <source>
        <dbReference type="Proteomes" id="UP000009046"/>
    </source>
</evidence>
<dbReference type="InterPro" id="IPR026040">
    <property type="entry name" value="HyI-like"/>
</dbReference>
<dbReference type="Pfam" id="PF01261">
    <property type="entry name" value="AP_endonuc_2"/>
    <property type="match status" value="1"/>
</dbReference>
<dbReference type="OMA" id="CEYRPRA"/>
<dbReference type="PANTHER" id="PTHR43489">
    <property type="entry name" value="ISOMERASE"/>
    <property type="match status" value="1"/>
</dbReference>
<dbReference type="InParanoid" id="E0VPP2"/>
<comment type="function">
    <text evidence="2 7">Catalyzes the reversible isomerization between hydroxypyruvate and 2-hydroxy-3-oxopropanoate (also termed tartronate semialdehyde).</text>
</comment>